<feature type="coiled-coil region" evidence="8">
    <location>
        <begin position="2228"/>
        <end position="2315"/>
    </location>
</feature>
<feature type="coiled-coil region" evidence="8">
    <location>
        <begin position="2341"/>
        <end position="2407"/>
    </location>
</feature>
<evidence type="ECO:0000256" key="2">
    <source>
        <dbReference type="ARBA" id="ARBA00004300"/>
    </source>
</evidence>
<feature type="coiled-coil region" evidence="8">
    <location>
        <begin position="1621"/>
        <end position="1725"/>
    </location>
</feature>
<evidence type="ECO:0000256" key="5">
    <source>
        <dbReference type="ARBA" id="ARBA00023054"/>
    </source>
</evidence>
<organism evidence="10 11">
    <name type="scientific">Hydra vulgaris</name>
    <name type="common">Hydra</name>
    <name type="synonym">Hydra attenuata</name>
    <dbReference type="NCBI Taxonomy" id="6087"/>
    <lineage>
        <taxon>Eukaryota</taxon>
        <taxon>Metazoa</taxon>
        <taxon>Cnidaria</taxon>
        <taxon>Hydrozoa</taxon>
        <taxon>Hydroidolina</taxon>
        <taxon>Anthoathecata</taxon>
        <taxon>Aplanulata</taxon>
        <taxon>Hydridae</taxon>
        <taxon>Hydra</taxon>
    </lineage>
</organism>
<keyword evidence="10" id="KW-1185">Reference proteome</keyword>
<feature type="coiled-coil region" evidence="8">
    <location>
        <begin position="1440"/>
        <end position="1467"/>
    </location>
</feature>
<dbReference type="Pfam" id="PF16574">
    <property type="entry name" value="CEP209_CC5"/>
    <property type="match status" value="1"/>
</dbReference>
<dbReference type="InterPro" id="IPR026201">
    <property type="entry name" value="Cep290"/>
</dbReference>
<evidence type="ECO:0000313" key="10">
    <source>
        <dbReference type="Proteomes" id="UP001652625"/>
    </source>
</evidence>
<feature type="coiled-coil region" evidence="8">
    <location>
        <begin position="1256"/>
        <end position="1311"/>
    </location>
</feature>
<dbReference type="Proteomes" id="UP001652625">
    <property type="component" value="Chromosome 12"/>
</dbReference>
<feature type="coiled-coil region" evidence="8">
    <location>
        <begin position="938"/>
        <end position="989"/>
    </location>
</feature>
<evidence type="ECO:0000313" key="11">
    <source>
        <dbReference type="RefSeq" id="XP_065669788.1"/>
    </source>
</evidence>
<evidence type="ECO:0000256" key="1">
    <source>
        <dbReference type="ARBA" id="ARBA00004120"/>
    </source>
</evidence>
<keyword evidence="4" id="KW-0970">Cilium biogenesis/degradation</keyword>
<name>A0ABM4D660_HYDVU</name>
<dbReference type="GeneID" id="100199520"/>
<evidence type="ECO:0000259" key="9">
    <source>
        <dbReference type="Pfam" id="PF16574"/>
    </source>
</evidence>
<reference evidence="11" key="1">
    <citation type="submission" date="2025-08" db="UniProtKB">
        <authorList>
            <consortium name="RefSeq"/>
        </authorList>
    </citation>
    <scope>IDENTIFICATION</scope>
</reference>
<dbReference type="PANTHER" id="PTHR18879">
    <property type="entry name" value="CENTROSOMAL PROTEIN OF 290 KDA"/>
    <property type="match status" value="1"/>
</dbReference>
<feature type="coiled-coil region" evidence="8">
    <location>
        <begin position="592"/>
        <end position="633"/>
    </location>
</feature>
<feature type="coiled-coil region" evidence="8">
    <location>
        <begin position="1949"/>
        <end position="2204"/>
    </location>
</feature>
<dbReference type="InterPro" id="IPR032321">
    <property type="entry name" value="Cep209_CC5"/>
</dbReference>
<feature type="coiled-coil region" evidence="8">
    <location>
        <begin position="1879"/>
        <end position="1920"/>
    </location>
</feature>
<evidence type="ECO:0000256" key="3">
    <source>
        <dbReference type="ARBA" id="ARBA00022490"/>
    </source>
</evidence>
<feature type="coiled-coil region" evidence="8">
    <location>
        <begin position="1046"/>
        <end position="1138"/>
    </location>
</feature>
<feature type="coiled-coil region" evidence="8">
    <location>
        <begin position="1755"/>
        <end position="1831"/>
    </location>
</feature>
<feature type="coiled-coil region" evidence="8">
    <location>
        <begin position="1522"/>
        <end position="1578"/>
    </location>
</feature>
<evidence type="ECO:0000256" key="8">
    <source>
        <dbReference type="SAM" id="Coils"/>
    </source>
</evidence>
<gene>
    <name evidence="11" type="primary">LOC100199520</name>
</gene>
<feature type="domain" description="Centrosomal protein of 290kDa coiled-coil region" evidence="9">
    <location>
        <begin position="1262"/>
        <end position="1389"/>
    </location>
</feature>
<keyword evidence="3" id="KW-0963">Cytoplasm</keyword>
<keyword evidence="6" id="KW-0206">Cytoskeleton</keyword>
<evidence type="ECO:0000256" key="4">
    <source>
        <dbReference type="ARBA" id="ARBA00022794"/>
    </source>
</evidence>
<feature type="coiled-coil region" evidence="8">
    <location>
        <begin position="799"/>
        <end position="829"/>
    </location>
</feature>
<dbReference type="PANTHER" id="PTHR18879:SF20">
    <property type="entry name" value="CENTROSOMAL PROTEIN OF 290 KDA"/>
    <property type="match status" value="1"/>
</dbReference>
<sequence>MVNLDWNLIKAADISILANDEDAADEYFAFLSQGSLGNERDPENLAKLFEVTRVVMNMKAMQYEVAVDEIEKVTHEVASDKEKNLLSKLQLMQSQLEQYQKHSGAGESYFRSEILALEQQNKLLEQELIESNNRLRREQSTYDRMTLEIQQMEAKYLETKQKLDTAQSDILEYQRQFQSQRANMTTHRTDVDEIREQIKKKNKEMSQYLDDIKQLQDENDKLVQDVENAKKELEQATQDMNSITDDYGKLKVILEDTDAVLEEMRKERDILRSQIHDMTVQLQKQTDGDDKIMNELNQKVLQWKDILSAKDEEIANYKLEVFNLERQLRTAQLDSDHNDIVQLTEANKKKDEQINELKKKLELATKDYNEYIDQINTLKSTSKESSSILQQKKINKLNQTLQQEQLNTKTERERIIEIEKDVIEKDRQITELTNRIIQYEHGEYGLSEAVQEIKDCRVQIRIRDRNIEDLTSKINALNEEVDILTIENEEMRERLGIESRDVLDVTNLRKKKAIKEEQAHSLNRVLQKEIEVLEEERVQLKKALRKQALERGKKAVELGLSSEDLEEPYDISTVSPKSKIVKKYIQEKSSPIEEDSTRIKILEEQNNVLEQQKKTLEEENKILKEESSKLEIGLREINGALKSGVSPMVLQVPALDTLIAIIEQRHATGQYDTTLQLKAQLNNLAGRNDELRWELQAARSEITKLTTDLERKIFKIDILENEILNLNENRENVVKINPLPLPAGVNPTSKDIIACLNEYLIQVLQELSNKEGICNDMEQCLEDCRRKYSVLAHQQSILYQEHIQLKVQAQEEKLDYEKKKEDLLQQRAEDHVRLQEFEHFFEKLKSEPDDNKHLLVEMTRKITVMAVNLKSITRKYTVIQDVEKNLRKENLKIRKDAMDLEASVANKIGELERYKAMCIYKINALQKILDDSVPSSDLELANRQFNELTSKYRDLLQKDNFLVERTSNLEGLQADLKALNHTNLTIKENLLLEKERNYVLQQTLNDFLSKMGKSVDGQTYRSEEISSLARKLATLEMKELNEREKADHAIQKYEQLKCLVNELETRNLDLEKKFADISKLNLQSQRIEQELSHQLANCVPSEVNRIDKQRILKLEEQLAQLTNECSQLKEVADVAQHQTETVQIQLTSQEKELTSLRKQMYQQQMETDEKTIIAKLHHQIIALQVSEATAVHKLQLVSTKLSAKETELIKLQNLLSDQNETIFHIRSEARSKTMFLKKMVQDLRRQYSGALPIANQERFSETLQSMQEKKIELEKELELAYNKRSSAEILASELKLKLEGLEELVSTLKDGQGAKKVMEWHNRMSEIKLDDMKLKHQIIQLQEKVIYLERIRSKNESSIALLEELSVKQSKEYDDRQLLWEQHEVELERKIFMLEKQQQGIMDAAKKFEEATGSIPNDSLPIANQLNIAIGKIQEHINTIIVTKAEIMKLTEKLQVAEEKVRKAESVLLQKDKIINELRIRLPINDREVKFFEADINPMENREVQLAVRVAQATIDSLKLMLAKKDESLVKYQNMLNQSREEVRTLTDAHRQEMRVLQERLQLEIDEHIKKIKKMHEDYINVPQPIVATTQQLVRLSELEEIVKEQDVALGTASERYRNCLLQVKQIKEECEESLTKQKEQSEKESQEYAEEVFRLKKEIEDNKIIIREKDLEIEVFNEELEGVKVEVESSKKMKSLVERLRNQLAKKDTELKTLSQVLVELRADMVTTAEENVQAYAKKVEGEINVQQLIDKETTQLNSKIEDLQNKIKILKTELKQKKEEDALKICEVDLMKKDIQKKDNALKEMTNELKEKKKALEKYEKARLEKEKVKYVTNKPVLIELPTPKASQVSSQPVDMTDLDERPVKETKEQVIRWEESKKWQKKIEALNLKLKERTEEASRSEKTINMLRDSITRIEKEKSYLQSRLKSFSRNELQPIGVDLHHEHTVADLKTKIFELENENNELYKKVNFDNQREVKELHLINNQLKKSLRDLEQRLDQNSSLIQREEVFQKEIIEVRKENMELQFEIERAVNDAPRLKARIADLSEYNEILKTEIENLKGKHKKTVNEATSEHSVEEMQRVIAAMQRVVERLQTENDNFKKQIGKSKPHAELLKENRTLKQDIQRFKQLQATENKRPNASFSAASTVKMIQENEKHLKDLQKEREEVEKLRISNQSLMVLNKKLKDNIIEKDQALSEMEMKLESSSGAKSPVKGTITQKLYDGKIKSLENEINKKNNILLEIKSHIKRGAERETELLHKIEELEEKISLLQDTSVDDPKRQLQQNRLVIDRLEKENKQLRLEVERLKELTNAGQNYVDVTQDEVLAKLQRYDRMMAIEVELRTKLKSFEIEKEKYKTENIKLKKELSAFDPAFFEELEDMKYNYKQALEQNILYEQQLRELSNAYVKY</sequence>
<evidence type="ECO:0000256" key="7">
    <source>
        <dbReference type="ARBA" id="ARBA00023273"/>
    </source>
</evidence>
<accession>A0ABM4D660</accession>
<keyword evidence="5 8" id="KW-0175">Coiled coil</keyword>
<keyword evidence="7" id="KW-0966">Cell projection</keyword>
<evidence type="ECO:0000256" key="6">
    <source>
        <dbReference type="ARBA" id="ARBA00023212"/>
    </source>
</evidence>
<feature type="coiled-coil region" evidence="8">
    <location>
        <begin position="460"/>
        <end position="550"/>
    </location>
</feature>
<protein>
    <submittedName>
        <fullName evidence="11">Centrosomal protein of 290 kDa isoform X2</fullName>
    </submittedName>
</protein>
<dbReference type="RefSeq" id="XP_065669788.1">
    <property type="nucleotide sequence ID" value="XM_065813716.1"/>
</dbReference>
<proteinExistence type="predicted"/>
<comment type="subcellular location">
    <subcellularLocation>
        <location evidence="1">Cytoplasm</location>
        <location evidence="1">Cytoskeleton</location>
        <location evidence="1">Cilium basal body</location>
    </subcellularLocation>
    <subcellularLocation>
        <location evidence="2">Cytoplasm</location>
        <location evidence="2">Cytoskeleton</location>
        <location evidence="2">Microtubule organizing center</location>
        <location evidence="2">Centrosome</location>
    </subcellularLocation>
</comment>
<feature type="coiled-coil region" evidence="8">
    <location>
        <begin position="307"/>
        <end position="435"/>
    </location>
</feature>
<feature type="coiled-coil region" evidence="8">
    <location>
        <begin position="681"/>
        <end position="736"/>
    </location>
</feature>
<feature type="coiled-coil region" evidence="8">
    <location>
        <begin position="82"/>
        <end position="281"/>
    </location>
</feature>